<feature type="compositionally biased region" description="Low complexity" evidence="3">
    <location>
        <begin position="322"/>
        <end position="333"/>
    </location>
</feature>
<feature type="compositionally biased region" description="Basic and acidic residues" evidence="3">
    <location>
        <begin position="348"/>
        <end position="360"/>
    </location>
</feature>
<evidence type="ECO:0000256" key="3">
    <source>
        <dbReference type="SAM" id="MobiDB-lite"/>
    </source>
</evidence>
<feature type="region of interest" description="Disordered" evidence="3">
    <location>
        <begin position="268"/>
        <end position="381"/>
    </location>
</feature>
<gene>
    <name evidence="5" type="ORF">RR46_13297</name>
</gene>
<dbReference type="CDD" id="cd12343">
    <property type="entry name" value="RRM1_2_CoAA_like"/>
    <property type="match status" value="1"/>
</dbReference>
<dbReference type="Gene3D" id="3.30.70.330">
    <property type="match status" value="1"/>
</dbReference>
<dbReference type="PROSITE" id="PS50102">
    <property type="entry name" value="RRM"/>
    <property type="match status" value="1"/>
</dbReference>
<accession>A0A194PFD3</accession>
<keyword evidence="6" id="KW-1185">Reference proteome</keyword>
<evidence type="ECO:0000313" key="5">
    <source>
        <dbReference type="EMBL" id="KPI92076.1"/>
    </source>
</evidence>
<name>A0A194PFD3_PAPXU</name>
<reference evidence="5 6" key="1">
    <citation type="journal article" date="2015" name="Nat. Commun.">
        <title>Outbred genome sequencing and CRISPR/Cas9 gene editing in butterflies.</title>
        <authorList>
            <person name="Li X."/>
            <person name="Fan D."/>
            <person name="Zhang W."/>
            <person name="Liu G."/>
            <person name="Zhang L."/>
            <person name="Zhao L."/>
            <person name="Fang X."/>
            <person name="Chen L."/>
            <person name="Dong Y."/>
            <person name="Chen Y."/>
            <person name="Ding Y."/>
            <person name="Zhao R."/>
            <person name="Feng M."/>
            <person name="Zhu Y."/>
            <person name="Feng Y."/>
            <person name="Jiang X."/>
            <person name="Zhu D."/>
            <person name="Xiang H."/>
            <person name="Feng X."/>
            <person name="Li S."/>
            <person name="Wang J."/>
            <person name="Zhang G."/>
            <person name="Kronforst M.R."/>
            <person name="Wang W."/>
        </authorList>
    </citation>
    <scope>NUCLEOTIDE SEQUENCE [LARGE SCALE GENOMIC DNA]</scope>
    <source>
        <strain evidence="5">Ya'a_city_454_Px</strain>
        <tissue evidence="5">Whole body</tissue>
    </source>
</reference>
<evidence type="ECO:0000313" key="6">
    <source>
        <dbReference type="Proteomes" id="UP000053268"/>
    </source>
</evidence>
<organism evidence="5 6">
    <name type="scientific">Papilio xuthus</name>
    <name type="common">Asian swallowtail butterfly</name>
    <dbReference type="NCBI Taxonomy" id="66420"/>
    <lineage>
        <taxon>Eukaryota</taxon>
        <taxon>Metazoa</taxon>
        <taxon>Ecdysozoa</taxon>
        <taxon>Arthropoda</taxon>
        <taxon>Hexapoda</taxon>
        <taxon>Insecta</taxon>
        <taxon>Pterygota</taxon>
        <taxon>Neoptera</taxon>
        <taxon>Endopterygota</taxon>
        <taxon>Lepidoptera</taxon>
        <taxon>Glossata</taxon>
        <taxon>Ditrysia</taxon>
        <taxon>Papilionoidea</taxon>
        <taxon>Papilionidae</taxon>
        <taxon>Papilioninae</taxon>
        <taxon>Papilio</taxon>
    </lineage>
</organism>
<dbReference type="InterPro" id="IPR000504">
    <property type="entry name" value="RRM_dom"/>
</dbReference>
<evidence type="ECO:0000256" key="1">
    <source>
        <dbReference type="ARBA" id="ARBA00022884"/>
    </source>
</evidence>
<protein>
    <submittedName>
        <fullName evidence="5">RNA-binding protein lark</fullName>
    </submittedName>
</protein>
<feature type="compositionally biased region" description="Polar residues" evidence="3">
    <location>
        <begin position="334"/>
        <end position="347"/>
    </location>
</feature>
<proteinExistence type="predicted"/>
<dbReference type="InterPro" id="IPR035979">
    <property type="entry name" value="RBD_domain_sf"/>
</dbReference>
<dbReference type="Proteomes" id="UP000053268">
    <property type="component" value="Unassembled WGS sequence"/>
</dbReference>
<evidence type="ECO:0000259" key="4">
    <source>
        <dbReference type="PROSITE" id="PS50102"/>
    </source>
</evidence>
<feature type="region of interest" description="Disordered" evidence="3">
    <location>
        <begin position="91"/>
        <end position="141"/>
    </location>
</feature>
<feature type="domain" description="RRM" evidence="4">
    <location>
        <begin position="18"/>
        <end position="88"/>
    </location>
</feature>
<dbReference type="STRING" id="66420.A0A194PFD3"/>
<dbReference type="EMBL" id="KQ459604">
    <property type="protein sequence ID" value="KPI92076.1"/>
    <property type="molecule type" value="Genomic_DNA"/>
</dbReference>
<keyword evidence="1 2" id="KW-0694">RNA-binding</keyword>
<dbReference type="InterPro" id="IPR012677">
    <property type="entry name" value="Nucleotide-bd_a/b_plait_sf"/>
</dbReference>
<dbReference type="GO" id="GO:0003723">
    <property type="term" value="F:RNA binding"/>
    <property type="evidence" value="ECO:0007669"/>
    <property type="project" value="UniProtKB-UniRule"/>
</dbReference>
<dbReference type="Pfam" id="PF00076">
    <property type="entry name" value="RRM_1"/>
    <property type="match status" value="1"/>
</dbReference>
<dbReference type="AlphaFoldDB" id="A0A194PFD3"/>
<evidence type="ECO:0000256" key="2">
    <source>
        <dbReference type="PROSITE-ProRule" id="PRU00176"/>
    </source>
</evidence>
<dbReference type="SMART" id="SM00360">
    <property type="entry name" value="RRM"/>
    <property type="match status" value="1"/>
</dbReference>
<dbReference type="SUPFAM" id="SSF54928">
    <property type="entry name" value="RNA-binding domain, RBD"/>
    <property type="match status" value="1"/>
</dbReference>
<sequence>MRAGCNGRRFASKQNIQTKVFVGSLPQGSKPEDLRKLFERFGVVTECDIMNRCGFVHMQTEEQAAAAIRSLNNTTFNGGVITVERGRIKERGQRGGGARGGMRGGMRGSMDRRSGGPMRGGPPTRDAPYMRDARPMGPMRGGDMRGPPMGGGMPMRNGMGAPPYDRSMERPMGYDDRGYNGYGGEDRRGFALMDGRGRDQYGAPPMYDDRRGYAAEDMTGMYAEDRRAGMYGDERDMMDRRAPMRPGPMPAAYERPPPRAAPIPAADMFSRRSPPPMRGAAGVAGGYDRDPYAQQYPPMGRRGERYNRKYGHGDAARGLTQPPAGAASIAPPSQYHTSHTLAHTVTSRSEDAVRLEEELPRSAGRNAFTEEDNVVEKLKES</sequence>
<dbReference type="PANTHER" id="PTHR23147">
    <property type="entry name" value="SERINE/ARGININE RICH SPLICING FACTOR"/>
    <property type="match status" value="1"/>
</dbReference>
<feature type="compositionally biased region" description="Gly residues" evidence="3">
    <location>
        <begin position="94"/>
        <end position="107"/>
    </location>
</feature>
<dbReference type="InterPro" id="IPR050907">
    <property type="entry name" value="SRSF"/>
</dbReference>
<feature type="compositionally biased region" description="Basic and acidic residues" evidence="3">
    <location>
        <begin position="301"/>
        <end position="315"/>
    </location>
</feature>